<keyword evidence="1" id="KW-0479">Metal-binding</keyword>
<dbReference type="eggNOG" id="COG1143">
    <property type="taxonomic scope" value="Bacteria"/>
</dbReference>
<dbReference type="GO" id="GO:0016491">
    <property type="term" value="F:oxidoreductase activity"/>
    <property type="evidence" value="ECO:0007669"/>
    <property type="project" value="UniProtKB-KW"/>
</dbReference>
<evidence type="ECO:0000259" key="5">
    <source>
        <dbReference type="PROSITE" id="PS51379"/>
    </source>
</evidence>
<dbReference type="InterPro" id="IPR009051">
    <property type="entry name" value="Helical_ferredxn"/>
</dbReference>
<evidence type="ECO:0000313" key="6">
    <source>
        <dbReference type="EMBL" id="EFV43953.1"/>
    </source>
</evidence>
<dbReference type="eggNOG" id="COG1908">
    <property type="taxonomic scope" value="Bacteria"/>
</dbReference>
<dbReference type="PROSITE" id="PS00198">
    <property type="entry name" value="4FE4S_FER_1"/>
    <property type="match status" value="2"/>
</dbReference>
<protein>
    <recommendedName>
        <fullName evidence="5">4Fe-4S ferredoxin-type domain-containing protein</fullName>
    </recommendedName>
</protein>
<organism evidence="6 7">
    <name type="scientific">Bilophila wadsworthia (strain 3_1_6)</name>
    <dbReference type="NCBI Taxonomy" id="563192"/>
    <lineage>
        <taxon>Bacteria</taxon>
        <taxon>Pseudomonadati</taxon>
        <taxon>Thermodesulfobacteriota</taxon>
        <taxon>Desulfovibrionia</taxon>
        <taxon>Desulfovibrionales</taxon>
        <taxon>Desulfovibrionaceae</taxon>
        <taxon>Bilophila</taxon>
    </lineage>
</organism>
<reference evidence="6 7" key="2">
    <citation type="submission" date="2013-04" db="EMBL/GenBank/DDBJ databases">
        <title>The Genome Sequence of Bilophila wadsworthia 3_1_6.</title>
        <authorList>
            <consortium name="The Broad Institute Genomics Platform"/>
            <person name="Earl A."/>
            <person name="Ward D."/>
            <person name="Feldgarden M."/>
            <person name="Gevers D."/>
            <person name="Sibley C."/>
            <person name="Strauss J."/>
            <person name="Allen-Vercoe E."/>
            <person name="Walker B."/>
            <person name="Young S."/>
            <person name="Zeng Q."/>
            <person name="Gargeya S."/>
            <person name="Fitzgerald M."/>
            <person name="Haas B."/>
            <person name="Abouelleil A."/>
            <person name="Allen A.W."/>
            <person name="Alvarado L."/>
            <person name="Arachchi H.M."/>
            <person name="Berlin A.M."/>
            <person name="Chapman S.B."/>
            <person name="Gainer-Dewar J."/>
            <person name="Goldberg J."/>
            <person name="Griggs A."/>
            <person name="Gujja S."/>
            <person name="Hansen M."/>
            <person name="Howarth C."/>
            <person name="Imamovic A."/>
            <person name="Ireland A."/>
            <person name="Larimer J."/>
            <person name="McCowan C."/>
            <person name="Murphy C."/>
            <person name="Pearson M."/>
            <person name="Poon T.W."/>
            <person name="Priest M."/>
            <person name="Roberts A."/>
            <person name="Saif S."/>
            <person name="Shea T."/>
            <person name="Sisk P."/>
            <person name="Sykes S."/>
            <person name="Wortman J."/>
            <person name="Nusbaum C."/>
            <person name="Birren B."/>
        </authorList>
    </citation>
    <scope>NUCLEOTIDE SEQUENCE [LARGE SCALE GENOMIC DNA]</scope>
    <source>
        <strain evidence="6 7">3_1_6</strain>
    </source>
</reference>
<gene>
    <name evidence="6" type="ORF">HMPREF0179_02252</name>
</gene>
<dbReference type="SUPFAM" id="SSF46548">
    <property type="entry name" value="alpha-helical ferredoxin"/>
    <property type="match status" value="1"/>
</dbReference>
<accession>E5Y7T7</accession>
<dbReference type="eggNOG" id="COG1035">
    <property type="taxonomic scope" value="Bacteria"/>
</dbReference>
<dbReference type="Pfam" id="PF13183">
    <property type="entry name" value="Fer4_8"/>
    <property type="match status" value="1"/>
</dbReference>
<name>E5Y7T7_BILW3</name>
<dbReference type="InterPro" id="IPR017896">
    <property type="entry name" value="4Fe4S_Fe-S-bd"/>
</dbReference>
<dbReference type="GO" id="GO:0051536">
    <property type="term" value="F:iron-sulfur cluster binding"/>
    <property type="evidence" value="ECO:0007669"/>
    <property type="project" value="UniProtKB-KW"/>
</dbReference>
<dbReference type="GeneID" id="78085394"/>
<dbReference type="InterPro" id="IPR017900">
    <property type="entry name" value="4Fe4S_Fe_S_CS"/>
</dbReference>
<dbReference type="OrthoDB" id="9773828at2"/>
<keyword evidence="2" id="KW-0560">Oxidoreductase</keyword>
<dbReference type="PROSITE" id="PS51379">
    <property type="entry name" value="4FE4S_FER_2"/>
    <property type="match status" value="1"/>
</dbReference>
<evidence type="ECO:0000256" key="4">
    <source>
        <dbReference type="ARBA" id="ARBA00023014"/>
    </source>
</evidence>
<dbReference type="Pfam" id="PF02662">
    <property type="entry name" value="FlpD"/>
    <property type="match status" value="1"/>
</dbReference>
<dbReference type="HOGENOM" id="CLU_543738_0_0_7"/>
<dbReference type="RefSeq" id="WP_005028069.1">
    <property type="nucleotide sequence ID" value="NZ_KE150238.1"/>
</dbReference>
<dbReference type="STRING" id="563192.HMPREF0179_02252"/>
<dbReference type="InterPro" id="IPR003813">
    <property type="entry name" value="MvhD/FlpD"/>
</dbReference>
<evidence type="ECO:0000313" key="7">
    <source>
        <dbReference type="Proteomes" id="UP000006034"/>
    </source>
</evidence>
<evidence type="ECO:0000256" key="2">
    <source>
        <dbReference type="ARBA" id="ARBA00023002"/>
    </source>
</evidence>
<evidence type="ECO:0000256" key="3">
    <source>
        <dbReference type="ARBA" id="ARBA00023004"/>
    </source>
</evidence>
<dbReference type="GO" id="GO:0046872">
    <property type="term" value="F:metal ion binding"/>
    <property type="evidence" value="ECO:0007669"/>
    <property type="project" value="UniProtKB-KW"/>
</dbReference>
<feature type="domain" description="4Fe-4S ferredoxin-type" evidence="5">
    <location>
        <begin position="417"/>
        <end position="446"/>
    </location>
</feature>
<dbReference type="Gene3D" id="1.10.1060.10">
    <property type="entry name" value="Alpha-helical ferredoxin"/>
    <property type="match status" value="1"/>
</dbReference>
<dbReference type="AlphaFoldDB" id="E5Y7T7"/>
<proteinExistence type="predicted"/>
<keyword evidence="4" id="KW-0411">Iron-sulfur</keyword>
<dbReference type="EMBL" id="ADCP02000001">
    <property type="protein sequence ID" value="EFV43953.1"/>
    <property type="molecule type" value="Genomic_DNA"/>
</dbReference>
<evidence type="ECO:0000256" key="1">
    <source>
        <dbReference type="ARBA" id="ARBA00022723"/>
    </source>
</evidence>
<reference evidence="6 7" key="1">
    <citation type="submission" date="2010-10" db="EMBL/GenBank/DDBJ databases">
        <authorList>
            <consortium name="The Broad Institute Genome Sequencing Platform"/>
            <person name="Ward D."/>
            <person name="Earl A."/>
            <person name="Feldgarden M."/>
            <person name="Young S.K."/>
            <person name="Gargeya S."/>
            <person name="Zeng Q."/>
            <person name="Alvarado L."/>
            <person name="Berlin A."/>
            <person name="Bochicchio J."/>
            <person name="Chapman S.B."/>
            <person name="Chen Z."/>
            <person name="Freedman E."/>
            <person name="Gellesch M."/>
            <person name="Goldberg J."/>
            <person name="Griggs A."/>
            <person name="Gujja S."/>
            <person name="Heilman E."/>
            <person name="Heiman D."/>
            <person name="Howarth C."/>
            <person name="Mehta T."/>
            <person name="Neiman D."/>
            <person name="Pearson M."/>
            <person name="Roberts A."/>
            <person name="Saif S."/>
            <person name="Shea T."/>
            <person name="Shenoy N."/>
            <person name="Sisk P."/>
            <person name="Stolte C."/>
            <person name="Sykes S."/>
            <person name="White J."/>
            <person name="Yandava C."/>
            <person name="Allen-Vercoe E."/>
            <person name="Sibley C."/>
            <person name="Ambrose C.E."/>
            <person name="Strauss J."/>
            <person name="Daigneault M."/>
            <person name="Haas B."/>
            <person name="Nusbaum C."/>
            <person name="Birren B."/>
        </authorList>
    </citation>
    <scope>NUCLEOTIDE SEQUENCE [LARGE SCALE GENOMIC DNA]</scope>
    <source>
        <strain evidence="6 7">3_1_6</strain>
    </source>
</reference>
<keyword evidence="3" id="KW-0408">Iron</keyword>
<dbReference type="Proteomes" id="UP000006034">
    <property type="component" value="Unassembled WGS sequence"/>
</dbReference>
<keyword evidence="7" id="KW-1185">Reference proteome</keyword>
<comment type="caution">
    <text evidence="6">The sequence shown here is derived from an EMBL/GenBank/DDBJ whole genome shotgun (WGS) entry which is preliminary data.</text>
</comment>
<sequence>MSVLTGKELRIVGFLCNWCSYGGADTAGVARFTQPTDLRIIRVPCSGRVNPLFPLKALLSGADGVLVSGCHPRDCHYSEGNYYARRRLETLKEFLPIIGIDPRRFEYTWVSASEGQRWQAVVTAFTERVHKLGPAPKFEDAKPMYVMPNLDLPAPLRPLGCGVNPAAMTELKDQIKAALEAKEVEFVMGWQKGFDGLHATPLYMRKPEDVEKLIWGPLNVHSLATYLPLFKGKKVGIVVKGCDSRGVVELLQENLINREDVVVFGMGCNGTIDINRVLAKIGDVTEVESVTGSGATLKVRADGKDYEFAMQDVAQDKCRACTVPNAVIHDHFAGSPTNIPDGAQPAMPAIMTFLDGLSLEDRMGFWRGHIDRCIRCYACRNACPMCVCRDNCVADSREPHWLTQEDSPTQKMFFQLIHAMHLAGRCTGCGECNRACPMGIPVGALKLQMGRVVKKLFEYAPGMDVDAVPPLLGFQLEEKNIHEHHIEGA</sequence>